<feature type="domain" description="N-acetyltransferase" evidence="1">
    <location>
        <begin position="1"/>
        <end position="133"/>
    </location>
</feature>
<organism evidence="2 3">
    <name type="scientific">Pseudomonas coleopterorum</name>
    <dbReference type="NCBI Taxonomy" id="1605838"/>
    <lineage>
        <taxon>Bacteria</taxon>
        <taxon>Pseudomonadati</taxon>
        <taxon>Pseudomonadota</taxon>
        <taxon>Gammaproteobacteria</taxon>
        <taxon>Pseudomonadales</taxon>
        <taxon>Pseudomonadaceae</taxon>
        <taxon>Pseudomonas</taxon>
    </lineage>
</organism>
<dbReference type="InterPro" id="IPR000182">
    <property type="entry name" value="GNAT_dom"/>
</dbReference>
<protein>
    <submittedName>
        <fullName evidence="2">GNAT family N-acetyltransferase</fullName>
    </submittedName>
</protein>
<dbReference type="GO" id="GO:0016747">
    <property type="term" value="F:acyltransferase activity, transferring groups other than amino-acyl groups"/>
    <property type="evidence" value="ECO:0007669"/>
    <property type="project" value="InterPro"/>
</dbReference>
<dbReference type="PROSITE" id="PS51186">
    <property type="entry name" value="GNAT"/>
    <property type="match status" value="1"/>
</dbReference>
<name>A0AAJ6M2A2_9PSED</name>
<evidence type="ECO:0000313" key="3">
    <source>
        <dbReference type="Proteomes" id="UP001258207"/>
    </source>
</evidence>
<reference evidence="2" key="1">
    <citation type="submission" date="2023-09" db="EMBL/GenBank/DDBJ databases">
        <title>First report of Pseudomonas coleopterorum DJ13 causing leaf spot on Rhododendron pulchrum Sweet in China.</title>
        <authorList>
            <person name="Zhang Y."/>
        </authorList>
    </citation>
    <scope>NUCLEOTIDE SEQUENCE</scope>
    <source>
        <strain evidence="2">DJ13</strain>
    </source>
</reference>
<sequence length="137" mass="15396">MEFIELPTQARPLLDKFYKLQRSRMRSVGNARWWVAKDGEIIAGANFLPVSDGHWLTGLHVAIKHRNKGYGQGLFNAAQAALGGPVWLFCAPELHDYYRRAGFEEAVTLPSELAQRLERYRASKDLLALVRAEAATA</sequence>
<accession>A0AAJ6M2A2</accession>
<dbReference type="AlphaFoldDB" id="A0AAJ6M2A2"/>
<evidence type="ECO:0000259" key="1">
    <source>
        <dbReference type="PROSITE" id="PS51186"/>
    </source>
</evidence>
<dbReference type="Pfam" id="PF13508">
    <property type="entry name" value="Acetyltransf_7"/>
    <property type="match status" value="1"/>
</dbReference>
<dbReference type="SUPFAM" id="SSF55729">
    <property type="entry name" value="Acyl-CoA N-acyltransferases (Nat)"/>
    <property type="match status" value="1"/>
</dbReference>
<dbReference type="InterPro" id="IPR016181">
    <property type="entry name" value="Acyl_CoA_acyltransferase"/>
</dbReference>
<gene>
    <name evidence="2" type="ORF">RI108_05170</name>
</gene>
<dbReference type="Gene3D" id="3.40.630.30">
    <property type="match status" value="1"/>
</dbReference>
<dbReference type="RefSeq" id="WP_310792493.1">
    <property type="nucleotide sequence ID" value="NZ_CP134081.1"/>
</dbReference>
<proteinExistence type="predicted"/>
<dbReference type="EMBL" id="CP134081">
    <property type="protein sequence ID" value="WNC10820.1"/>
    <property type="molecule type" value="Genomic_DNA"/>
</dbReference>
<dbReference type="Proteomes" id="UP001258207">
    <property type="component" value="Chromosome"/>
</dbReference>
<evidence type="ECO:0000313" key="2">
    <source>
        <dbReference type="EMBL" id="WNC10820.1"/>
    </source>
</evidence>